<evidence type="ECO:0000313" key="2">
    <source>
        <dbReference type="EMBL" id="APA94302.1"/>
    </source>
</evidence>
<keyword evidence="4" id="KW-1185">Reference proteome</keyword>
<evidence type="ECO:0000313" key="5">
    <source>
        <dbReference type="Proteomes" id="UP000180166"/>
    </source>
</evidence>
<keyword evidence="1" id="KW-0472">Membrane</keyword>
<reference evidence="4" key="1">
    <citation type="submission" date="2015-07" db="EMBL/GenBank/DDBJ databases">
        <title>Nocardia seriolae U-1 whole genome shotgun sequence.</title>
        <authorList>
            <person name="Imajoh M."/>
            <person name="Fukumoto Y."/>
            <person name="Sukeda M."/>
            <person name="Yamane J."/>
            <person name="Yamasaki K."/>
            <person name="Shimizu M."/>
            <person name="Ohnishi K."/>
            <person name="Oshima S."/>
        </authorList>
    </citation>
    <scope>NUCLEOTIDE SEQUENCE [LARGE SCALE GENOMIC DNA]</scope>
    <source>
        <strain evidence="4">U-1</strain>
    </source>
</reference>
<accession>A0A0B8NJ01</accession>
<feature type="transmembrane region" description="Helical" evidence="1">
    <location>
        <begin position="46"/>
        <end position="79"/>
    </location>
</feature>
<dbReference type="Pfam" id="PF10724">
    <property type="entry name" value="DUF2516"/>
    <property type="match status" value="1"/>
</dbReference>
<sequence length="94" mass="9913">MGIPSLILTVLQLCALGMTVFALVHAIRQRPDAFTAVDKLTKPVWIAILAASLGALLLVGTPVGILGIAAVVATGVYLADVRPKVDEIQRGPRW</sequence>
<dbReference type="OrthoDB" id="5191769at2"/>
<reference evidence="2 5" key="3">
    <citation type="submission" date="2016-10" db="EMBL/GenBank/DDBJ databases">
        <title>Genome sequence of Nocardia seriolae strain EM150506, isolated from Anguila japonica.</title>
        <authorList>
            <person name="Han H.-J."/>
        </authorList>
    </citation>
    <scope>NUCLEOTIDE SEQUENCE [LARGE SCALE GENOMIC DNA]</scope>
    <source>
        <strain evidence="2 5">EM150506</strain>
    </source>
</reference>
<gene>
    <name evidence="2" type="ORF">NS506_00215</name>
    <name evidence="3" type="ORF">NSK11_contig00125-0002</name>
</gene>
<evidence type="ECO:0000313" key="3">
    <source>
        <dbReference type="EMBL" id="GAP31729.1"/>
    </source>
</evidence>
<evidence type="ECO:0000256" key="1">
    <source>
        <dbReference type="SAM" id="Phobius"/>
    </source>
</evidence>
<name>A0A0B8NJ01_9NOCA</name>
<keyword evidence="1" id="KW-0812">Transmembrane</keyword>
<dbReference type="GeneID" id="93371894"/>
<organism evidence="3 4">
    <name type="scientific">Nocardia seriolae</name>
    <dbReference type="NCBI Taxonomy" id="37332"/>
    <lineage>
        <taxon>Bacteria</taxon>
        <taxon>Bacillati</taxon>
        <taxon>Actinomycetota</taxon>
        <taxon>Actinomycetes</taxon>
        <taxon>Mycobacteriales</taxon>
        <taxon>Nocardiaceae</taxon>
        <taxon>Nocardia</taxon>
    </lineage>
</organism>
<evidence type="ECO:0000313" key="4">
    <source>
        <dbReference type="Proteomes" id="UP000037179"/>
    </source>
</evidence>
<keyword evidence="1" id="KW-1133">Transmembrane helix</keyword>
<proteinExistence type="predicted"/>
<dbReference type="KEGG" id="nsr:NS506_00215"/>
<reference evidence="3 4" key="2">
    <citation type="journal article" date="2016" name="Genome Announc.">
        <title>Draft Genome Sequence of Erythromycin- and Oxytetracycline-Sensitive Nocardia seriolae Strain U-1 (NBRC 110359).</title>
        <authorList>
            <person name="Imajoh M."/>
            <person name="Sukeda M."/>
            <person name="Shimizu M."/>
            <person name="Yamane J."/>
            <person name="Ohnishi K."/>
            <person name="Oshima S."/>
        </authorList>
    </citation>
    <scope>NUCLEOTIDE SEQUENCE [LARGE SCALE GENOMIC DNA]</scope>
    <source>
        <strain evidence="3 4">U-1</strain>
    </source>
</reference>
<dbReference type="Proteomes" id="UP000037179">
    <property type="component" value="Unassembled WGS sequence"/>
</dbReference>
<dbReference type="EMBL" id="BBYQ01000125">
    <property type="protein sequence ID" value="GAP31729.1"/>
    <property type="molecule type" value="Genomic_DNA"/>
</dbReference>
<dbReference type="InterPro" id="IPR019662">
    <property type="entry name" value="DUF2516"/>
</dbReference>
<protein>
    <submittedName>
        <fullName evidence="3">Membrane protein</fullName>
    </submittedName>
</protein>
<dbReference type="EMBL" id="CP017839">
    <property type="protein sequence ID" value="APA94302.1"/>
    <property type="molecule type" value="Genomic_DNA"/>
</dbReference>
<dbReference type="Proteomes" id="UP000180166">
    <property type="component" value="Chromosome"/>
</dbReference>
<dbReference type="RefSeq" id="WP_033090276.1">
    <property type="nucleotide sequence ID" value="NZ_AP017900.1"/>
</dbReference>
<dbReference type="AlphaFoldDB" id="A0A0B8NJ01"/>